<gene>
    <name evidence="1" type="ORF">H5410_001706</name>
</gene>
<evidence type="ECO:0000313" key="1">
    <source>
        <dbReference type="EMBL" id="KAG5629989.1"/>
    </source>
</evidence>
<accession>A0A9J6AZJ1</accession>
<dbReference type="Proteomes" id="UP000824120">
    <property type="component" value="Chromosome 1"/>
</dbReference>
<sequence length="66" mass="7703">MWYHRQHKLHLGNVLELSTDEMVAHIKKKRINQARFTNINKISNLELEVSSFEDAITSRIAARDAL</sequence>
<keyword evidence="2" id="KW-1185">Reference proteome</keyword>
<name>A0A9J6AZJ1_SOLCO</name>
<reference evidence="1 2" key="1">
    <citation type="submission" date="2020-09" db="EMBL/GenBank/DDBJ databases">
        <title>De no assembly of potato wild relative species, Solanum commersonii.</title>
        <authorList>
            <person name="Cho K."/>
        </authorList>
    </citation>
    <scope>NUCLEOTIDE SEQUENCE [LARGE SCALE GENOMIC DNA]</scope>
    <source>
        <strain evidence="1">LZ3.2</strain>
        <tissue evidence="1">Leaf</tissue>
    </source>
</reference>
<protein>
    <submittedName>
        <fullName evidence="1">Uncharacterized protein</fullName>
    </submittedName>
</protein>
<proteinExistence type="predicted"/>
<organism evidence="1 2">
    <name type="scientific">Solanum commersonii</name>
    <name type="common">Commerson's wild potato</name>
    <name type="synonym">Commerson's nightshade</name>
    <dbReference type="NCBI Taxonomy" id="4109"/>
    <lineage>
        <taxon>Eukaryota</taxon>
        <taxon>Viridiplantae</taxon>
        <taxon>Streptophyta</taxon>
        <taxon>Embryophyta</taxon>
        <taxon>Tracheophyta</taxon>
        <taxon>Spermatophyta</taxon>
        <taxon>Magnoliopsida</taxon>
        <taxon>eudicotyledons</taxon>
        <taxon>Gunneridae</taxon>
        <taxon>Pentapetalae</taxon>
        <taxon>asterids</taxon>
        <taxon>lamiids</taxon>
        <taxon>Solanales</taxon>
        <taxon>Solanaceae</taxon>
        <taxon>Solanoideae</taxon>
        <taxon>Solaneae</taxon>
        <taxon>Solanum</taxon>
    </lineage>
</organism>
<dbReference type="EMBL" id="JACXVP010000001">
    <property type="protein sequence ID" value="KAG5629989.1"/>
    <property type="molecule type" value="Genomic_DNA"/>
</dbReference>
<dbReference type="AlphaFoldDB" id="A0A9J6AZJ1"/>
<comment type="caution">
    <text evidence="1">The sequence shown here is derived from an EMBL/GenBank/DDBJ whole genome shotgun (WGS) entry which is preliminary data.</text>
</comment>
<dbReference type="OrthoDB" id="329139at2759"/>
<evidence type="ECO:0000313" key="2">
    <source>
        <dbReference type="Proteomes" id="UP000824120"/>
    </source>
</evidence>